<protein>
    <submittedName>
        <fullName evidence="2">K+/H+ antiporter YhaU regulatory subunit KhtT</fullName>
    </submittedName>
</protein>
<dbReference type="RefSeq" id="WP_204463880.1">
    <property type="nucleotide sequence ID" value="NZ_JAFBCV010000001.1"/>
</dbReference>
<dbReference type="Proteomes" id="UP001179280">
    <property type="component" value="Unassembled WGS sequence"/>
</dbReference>
<sequence length="281" mass="32491">MTEIAFKSMGTTLIVSEDRIILDHNRKIGNLSKKVEIMFTELERIEEEKPKLFSGYAYFRRHQDPEIDNKEAMIHEQAIIIRSKKKYKEYEKIRELIKQRNAECAKHVKNPSNRIDSLVEQLTSNPNESIQFEAHQGHLTISAYTVSINHKILHRGRNGEREFSISSIDSIHLSKSGIKAGRIRFFTGSTSSSENYKAYLASENELLITGIDDYHRMYEAKQLIERLRAYHADKPYQAVTQPAQSSSRSAADEIRAFKSLLDEGIISEEEFEQKKAQLLRQ</sequence>
<organism evidence="2 3">
    <name type="scientific">Shouchella xiaoxiensis</name>
    <dbReference type="NCBI Taxonomy" id="766895"/>
    <lineage>
        <taxon>Bacteria</taxon>
        <taxon>Bacillati</taxon>
        <taxon>Bacillota</taxon>
        <taxon>Bacilli</taxon>
        <taxon>Bacillales</taxon>
        <taxon>Bacillaceae</taxon>
        <taxon>Shouchella</taxon>
    </lineage>
</organism>
<comment type="caution">
    <text evidence="2">The sequence shown here is derived from an EMBL/GenBank/DDBJ whole genome shotgun (WGS) entry which is preliminary data.</text>
</comment>
<proteinExistence type="predicted"/>
<gene>
    <name evidence="2" type="ORF">JOC54_000322</name>
</gene>
<dbReference type="InterPro" id="IPR018649">
    <property type="entry name" value="SHOCT"/>
</dbReference>
<keyword evidence="3" id="KW-1185">Reference proteome</keyword>
<evidence type="ECO:0000259" key="1">
    <source>
        <dbReference type="Pfam" id="PF09851"/>
    </source>
</evidence>
<evidence type="ECO:0000313" key="3">
    <source>
        <dbReference type="Proteomes" id="UP001179280"/>
    </source>
</evidence>
<feature type="domain" description="SHOCT" evidence="1">
    <location>
        <begin position="252"/>
        <end position="279"/>
    </location>
</feature>
<dbReference type="Pfam" id="PF09851">
    <property type="entry name" value="SHOCT"/>
    <property type="match status" value="1"/>
</dbReference>
<evidence type="ECO:0000313" key="2">
    <source>
        <dbReference type="EMBL" id="MBM7837091.1"/>
    </source>
</evidence>
<reference evidence="2" key="1">
    <citation type="submission" date="2021-01" db="EMBL/GenBank/DDBJ databases">
        <title>Genomic Encyclopedia of Type Strains, Phase IV (KMG-IV): sequencing the most valuable type-strain genomes for metagenomic binning, comparative biology and taxonomic classification.</title>
        <authorList>
            <person name="Goeker M."/>
        </authorList>
    </citation>
    <scope>NUCLEOTIDE SEQUENCE</scope>
    <source>
        <strain evidence="2">DSM 21943</strain>
    </source>
</reference>
<dbReference type="EMBL" id="JAFBCV010000001">
    <property type="protein sequence ID" value="MBM7837091.1"/>
    <property type="molecule type" value="Genomic_DNA"/>
</dbReference>
<name>A0ABS2SPJ9_9BACI</name>
<accession>A0ABS2SPJ9</accession>